<proteinExistence type="predicted"/>
<sequence>MKNKVKDKIIYYDSDDYHINNFKQMKLTKWVYLPVFGTVLFWFIYKLFCDVNLIDRLRAYKTRTKFAIFYLIILAIFLIFIAMLLISFTTKVFDHFNKLKYVIVCIPLYIAIFAFSILPLIFKWQINWLIISNKNLVVNKDKIYYRVWIENDLTYFENLAKNINAKLTKTFLSDNFEKNEKGMIINKTGKSRIEILEESAQNILDSPTMNFATGGLFGLLILRFIRFFDYYFSSIIILQKIKNDHKKSLSRKINLILAFSKFLTWIIWIFFITSLILYHQNEGWITNFDNLQFSLFLIIYLTTFVFISILRAQLIKKMIVQMCIHTYKMS</sequence>
<feature type="transmembrane region" description="Helical" evidence="1">
    <location>
        <begin position="68"/>
        <end position="89"/>
    </location>
</feature>
<feature type="transmembrane region" description="Helical" evidence="1">
    <location>
        <begin position="211"/>
        <end position="232"/>
    </location>
</feature>
<keyword evidence="1" id="KW-1133">Transmembrane helix</keyword>
<dbReference type="EMBL" id="CP122979">
    <property type="protein sequence ID" value="WGI36362.1"/>
    <property type="molecule type" value="Genomic_DNA"/>
</dbReference>
<evidence type="ECO:0008006" key="4">
    <source>
        <dbReference type="Google" id="ProtNLM"/>
    </source>
</evidence>
<feature type="transmembrane region" description="Helical" evidence="1">
    <location>
        <begin position="291"/>
        <end position="312"/>
    </location>
</feature>
<keyword evidence="3" id="KW-1185">Reference proteome</keyword>
<feature type="transmembrane region" description="Helical" evidence="1">
    <location>
        <begin position="253"/>
        <end position="279"/>
    </location>
</feature>
<dbReference type="RefSeq" id="WP_280101663.1">
    <property type="nucleotide sequence ID" value="NZ_CP122979.1"/>
</dbReference>
<feature type="transmembrane region" description="Helical" evidence="1">
    <location>
        <begin position="101"/>
        <end position="122"/>
    </location>
</feature>
<keyword evidence="1" id="KW-0812">Transmembrane</keyword>
<organism evidence="2 3">
    <name type="scientific">Mesomycoplasma lagogenitalium</name>
    <dbReference type="NCBI Taxonomy" id="171286"/>
    <lineage>
        <taxon>Bacteria</taxon>
        <taxon>Bacillati</taxon>
        <taxon>Mycoplasmatota</taxon>
        <taxon>Mycoplasmoidales</taxon>
        <taxon>Metamycoplasmataceae</taxon>
        <taxon>Mesomycoplasma</taxon>
    </lineage>
</organism>
<evidence type="ECO:0000256" key="1">
    <source>
        <dbReference type="SAM" id="Phobius"/>
    </source>
</evidence>
<evidence type="ECO:0000313" key="2">
    <source>
        <dbReference type="EMBL" id="WGI36362.1"/>
    </source>
</evidence>
<accession>A0ABY8LSY9</accession>
<gene>
    <name evidence="2" type="ORF">QEG99_02685</name>
</gene>
<evidence type="ECO:0000313" key="3">
    <source>
        <dbReference type="Proteomes" id="UP001179842"/>
    </source>
</evidence>
<protein>
    <recommendedName>
        <fullName evidence="4">RDD domain-containing protein</fullName>
    </recommendedName>
</protein>
<dbReference type="Proteomes" id="UP001179842">
    <property type="component" value="Chromosome"/>
</dbReference>
<feature type="transmembrane region" description="Helical" evidence="1">
    <location>
        <begin position="30"/>
        <end position="48"/>
    </location>
</feature>
<name>A0ABY8LSY9_9BACT</name>
<keyword evidence="1" id="KW-0472">Membrane</keyword>
<reference evidence="2" key="1">
    <citation type="submission" date="2023-04" db="EMBL/GenBank/DDBJ databases">
        <title>Completed genome of Mycoplasma lagogenitalium type strain 12MS.</title>
        <authorList>
            <person name="Spergser J."/>
        </authorList>
    </citation>
    <scope>NUCLEOTIDE SEQUENCE</scope>
    <source>
        <strain evidence="2">12MS</strain>
    </source>
</reference>